<protein>
    <recommendedName>
        <fullName evidence="5">Permease</fullName>
    </recommendedName>
</protein>
<feature type="compositionally biased region" description="Basic and acidic residues" evidence="1">
    <location>
        <begin position="191"/>
        <end position="215"/>
    </location>
</feature>
<feature type="compositionally biased region" description="Polar residues" evidence="1">
    <location>
        <begin position="217"/>
        <end position="231"/>
    </location>
</feature>
<dbReference type="OrthoDB" id="4376806at2"/>
<accession>A0A0S2M173</accession>
<proteinExistence type="predicted"/>
<evidence type="ECO:0000256" key="2">
    <source>
        <dbReference type="SAM" id="Phobius"/>
    </source>
</evidence>
<dbReference type="Proteomes" id="UP000059574">
    <property type="component" value="Chromosome"/>
</dbReference>
<organism evidence="3 4">
    <name type="scientific">Arthrobacter alpinus</name>
    <dbReference type="NCBI Taxonomy" id="656366"/>
    <lineage>
        <taxon>Bacteria</taxon>
        <taxon>Bacillati</taxon>
        <taxon>Actinomycetota</taxon>
        <taxon>Actinomycetes</taxon>
        <taxon>Micrococcales</taxon>
        <taxon>Micrococcaceae</taxon>
        <taxon>Arthrobacter</taxon>
    </lineage>
</organism>
<gene>
    <name evidence="3" type="ORF">AS189_14440</name>
</gene>
<feature type="transmembrane region" description="Helical" evidence="2">
    <location>
        <begin position="78"/>
        <end position="96"/>
    </location>
</feature>
<keyword evidence="2" id="KW-0812">Transmembrane</keyword>
<dbReference type="AlphaFoldDB" id="A0A0S2M173"/>
<name>A0A0S2M173_9MICC</name>
<reference evidence="3 4" key="2">
    <citation type="journal article" date="2016" name="J. Biotechnol.">
        <title>Complete genome sequence of Arthrobacter alpinus ERGS4:06, a yellow pigmented bacterium tolerant to cold and radiations isolated from Sikkim Himalaya.</title>
        <authorList>
            <person name="Kumar R."/>
            <person name="Singh D."/>
            <person name="Swarnkar M.K."/>
            <person name="Singh A.K."/>
            <person name="Kumar S."/>
        </authorList>
    </citation>
    <scope>NUCLEOTIDE SEQUENCE [LARGE SCALE GENOMIC DNA]</scope>
    <source>
        <strain evidence="3 4">ERGS4:06</strain>
    </source>
</reference>
<reference evidence="4" key="1">
    <citation type="submission" date="2015-11" db="EMBL/GenBank/DDBJ databases">
        <authorList>
            <person name="Kumar R."/>
            <person name="Singh D."/>
            <person name="Swarnkar M.K."/>
            <person name="Singh A.K."/>
            <person name="Kumar S."/>
        </authorList>
    </citation>
    <scope>NUCLEOTIDE SEQUENCE [LARGE SCALE GENOMIC DNA]</scope>
    <source>
        <strain evidence="4">ERGS4:06</strain>
    </source>
</reference>
<evidence type="ECO:0008006" key="5">
    <source>
        <dbReference type="Google" id="ProtNLM"/>
    </source>
</evidence>
<sequence length="245" mass="26714">MTDSLTPPADRGPAAAETAGAAKSKMPTWLVRTIVGVVAAVVLVIAYLIGSVTVPLMWATSIRDQIGGQLGNSIPLGMFYGFVFTFVPVLIIWQAFRKKMNKWVRVTLLVIGFLLLMPNLLTLGVVYGGTKSAADARNIWANSANWFDTWSQVFMVAGVVCAVALMVLSRMWLRRSRKLRELKAAEKLVKKDQQARERVAREDAKQAQKAADRAARNKSTTPPSTVQSQDSDPVASPDSPTTPQA</sequence>
<feature type="transmembrane region" description="Helical" evidence="2">
    <location>
        <begin position="150"/>
        <end position="173"/>
    </location>
</feature>
<feature type="transmembrane region" description="Helical" evidence="2">
    <location>
        <begin position="33"/>
        <end position="58"/>
    </location>
</feature>
<evidence type="ECO:0000313" key="3">
    <source>
        <dbReference type="EMBL" id="ALO67469.1"/>
    </source>
</evidence>
<feature type="transmembrane region" description="Helical" evidence="2">
    <location>
        <begin position="108"/>
        <end position="130"/>
    </location>
</feature>
<evidence type="ECO:0000313" key="4">
    <source>
        <dbReference type="Proteomes" id="UP000059574"/>
    </source>
</evidence>
<evidence type="ECO:0000256" key="1">
    <source>
        <dbReference type="SAM" id="MobiDB-lite"/>
    </source>
</evidence>
<dbReference type="EMBL" id="CP013200">
    <property type="protein sequence ID" value="ALO67469.1"/>
    <property type="molecule type" value="Genomic_DNA"/>
</dbReference>
<feature type="region of interest" description="Disordered" evidence="1">
    <location>
        <begin position="191"/>
        <end position="245"/>
    </location>
</feature>
<dbReference type="RefSeq" id="WP_062290371.1">
    <property type="nucleotide sequence ID" value="NZ_CP013200.1"/>
</dbReference>
<keyword evidence="2" id="KW-1133">Transmembrane helix</keyword>
<keyword evidence="2" id="KW-0472">Membrane</keyword>